<gene>
    <name evidence="3" type="ORF">N0K08_04730</name>
</gene>
<proteinExistence type="predicted"/>
<dbReference type="Gene3D" id="2.60.120.1440">
    <property type="match status" value="1"/>
</dbReference>
<dbReference type="RefSeq" id="WP_261498902.1">
    <property type="nucleotide sequence ID" value="NZ_JAODYH010000003.1"/>
</dbReference>
<feature type="domain" description="FecR N-terminal" evidence="2">
    <location>
        <begin position="18"/>
        <end position="58"/>
    </location>
</feature>
<dbReference type="EMBL" id="JAODYH010000003">
    <property type="protein sequence ID" value="MCT9809927.1"/>
    <property type="molecule type" value="Genomic_DNA"/>
</dbReference>
<evidence type="ECO:0000259" key="2">
    <source>
        <dbReference type="Pfam" id="PF16220"/>
    </source>
</evidence>
<dbReference type="Pfam" id="PF04773">
    <property type="entry name" value="FecR"/>
    <property type="match status" value="1"/>
</dbReference>
<dbReference type="InterPro" id="IPR012373">
    <property type="entry name" value="Ferrdict_sens_TM"/>
</dbReference>
<evidence type="ECO:0000313" key="4">
    <source>
        <dbReference type="Proteomes" id="UP001525968"/>
    </source>
</evidence>
<dbReference type="Proteomes" id="UP001525968">
    <property type="component" value="Unassembled WGS sequence"/>
</dbReference>
<evidence type="ECO:0000259" key="1">
    <source>
        <dbReference type="Pfam" id="PF04773"/>
    </source>
</evidence>
<dbReference type="PANTHER" id="PTHR30273:SF2">
    <property type="entry name" value="PROTEIN FECR"/>
    <property type="match status" value="1"/>
</dbReference>
<accession>A0ABT2PKY5</accession>
<name>A0ABT2PKY5_9BURK</name>
<dbReference type="Pfam" id="PF16220">
    <property type="entry name" value="DUF4880"/>
    <property type="match status" value="1"/>
</dbReference>
<reference evidence="3 4" key="1">
    <citation type="submission" date="2022-09" db="EMBL/GenBank/DDBJ databases">
        <title>Draft genome of isolate Be4.</title>
        <authorList>
            <person name="Sanchez-Castro I."/>
            <person name="Martinez-Rodriguez P."/>
            <person name="Descostes M."/>
            <person name="Merroun M."/>
        </authorList>
    </citation>
    <scope>NUCLEOTIDE SEQUENCE [LARGE SCALE GENOMIC DNA]</scope>
    <source>
        <strain evidence="3 4">Be4</strain>
    </source>
</reference>
<evidence type="ECO:0000313" key="3">
    <source>
        <dbReference type="EMBL" id="MCT9809927.1"/>
    </source>
</evidence>
<protein>
    <submittedName>
        <fullName evidence="3">FecR domain-containing protein</fullName>
    </submittedName>
</protein>
<sequence length="328" mass="36103">MSAAARGAAAEPSPAVVQQAIAWLVRLQSGSASPAGWDECRRWREAAPEHALAWERLQGIQGRFASMPPMPSSLAQRTLDVARKDVGRRKAMLAVALGVGGTALLVRQPWSDSALLADLRTGVGEIRSLVLADGSVLLMDTSTAVDVHFDADERRLRLLQGRIVLTSGADSQAPRYRPLSVQTTHGLVRALGTRFQTHLHADRTQVQVLSDAVELRPQDAAEVQVLRRGEQAWFDHQGIHGLQASDCDADAWTDGVLVARNMPLSVFVAQLGRYRPGYLACDERVAQLRISGVFSLKDTERSLDLVQKTWPVALRRRTRYWVTLVPRD</sequence>
<dbReference type="InterPro" id="IPR032623">
    <property type="entry name" value="FecR_N"/>
</dbReference>
<feature type="domain" description="FecR protein" evidence="1">
    <location>
        <begin position="118"/>
        <end position="214"/>
    </location>
</feature>
<dbReference type="InterPro" id="IPR006860">
    <property type="entry name" value="FecR"/>
</dbReference>
<comment type="caution">
    <text evidence="3">The sequence shown here is derived from an EMBL/GenBank/DDBJ whole genome shotgun (WGS) entry which is preliminary data.</text>
</comment>
<organism evidence="3 4">
    <name type="scientific">Acidovorax bellezanensis</name>
    <dbReference type="NCBI Taxonomy" id="2976702"/>
    <lineage>
        <taxon>Bacteria</taxon>
        <taxon>Pseudomonadati</taxon>
        <taxon>Pseudomonadota</taxon>
        <taxon>Betaproteobacteria</taxon>
        <taxon>Burkholderiales</taxon>
        <taxon>Comamonadaceae</taxon>
        <taxon>Acidovorax</taxon>
    </lineage>
</organism>
<dbReference type="PIRSF" id="PIRSF018266">
    <property type="entry name" value="FecR"/>
    <property type="match status" value="1"/>
</dbReference>
<keyword evidence="4" id="KW-1185">Reference proteome</keyword>
<dbReference type="PANTHER" id="PTHR30273">
    <property type="entry name" value="PERIPLASMIC SIGNAL SENSOR AND SIGMA FACTOR ACTIVATOR FECR-RELATED"/>
    <property type="match status" value="1"/>
</dbReference>